<dbReference type="InterPro" id="IPR043785">
    <property type="entry name" value="DUF5727"/>
</dbReference>
<evidence type="ECO:0000313" key="4">
    <source>
        <dbReference type="WBParaSite" id="TASK_0000878501-mRNA-1"/>
    </source>
</evidence>
<dbReference type="AlphaFoldDB" id="A0A0R3WDE5"/>
<accession>A0A0R3WDE5</accession>
<evidence type="ECO:0000313" key="2">
    <source>
        <dbReference type="EMBL" id="VDK41022.1"/>
    </source>
</evidence>
<name>A0A0R3WDE5_TAEAS</name>
<sequence>MADEVDLNTSFPLSRFVEDMDFFNVDFAVQGSESTSNADTLRNSCRHR</sequence>
<reference evidence="2 3" key="2">
    <citation type="submission" date="2018-11" db="EMBL/GenBank/DDBJ databases">
        <authorList>
            <consortium name="Pathogen Informatics"/>
        </authorList>
    </citation>
    <scope>NUCLEOTIDE SEQUENCE [LARGE SCALE GENOMIC DNA]</scope>
</reference>
<feature type="domain" description="DUF5727" evidence="1">
    <location>
        <begin position="2"/>
        <end position="43"/>
    </location>
</feature>
<evidence type="ECO:0000313" key="3">
    <source>
        <dbReference type="Proteomes" id="UP000282613"/>
    </source>
</evidence>
<gene>
    <name evidence="2" type="ORF">TASK_LOCUS8786</name>
</gene>
<reference evidence="4" key="1">
    <citation type="submission" date="2017-02" db="UniProtKB">
        <authorList>
            <consortium name="WormBaseParasite"/>
        </authorList>
    </citation>
    <scope>IDENTIFICATION</scope>
</reference>
<proteinExistence type="predicted"/>
<keyword evidence="3" id="KW-1185">Reference proteome</keyword>
<dbReference type="Proteomes" id="UP000282613">
    <property type="component" value="Unassembled WGS sequence"/>
</dbReference>
<evidence type="ECO:0000259" key="1">
    <source>
        <dbReference type="Pfam" id="PF18997"/>
    </source>
</evidence>
<dbReference type="Pfam" id="PF18997">
    <property type="entry name" value="DUF5727"/>
    <property type="match status" value="1"/>
</dbReference>
<organism evidence="4">
    <name type="scientific">Taenia asiatica</name>
    <name type="common">Asian tapeworm</name>
    <dbReference type="NCBI Taxonomy" id="60517"/>
    <lineage>
        <taxon>Eukaryota</taxon>
        <taxon>Metazoa</taxon>
        <taxon>Spiralia</taxon>
        <taxon>Lophotrochozoa</taxon>
        <taxon>Platyhelminthes</taxon>
        <taxon>Cestoda</taxon>
        <taxon>Eucestoda</taxon>
        <taxon>Cyclophyllidea</taxon>
        <taxon>Taeniidae</taxon>
        <taxon>Taenia</taxon>
    </lineage>
</organism>
<dbReference type="WBParaSite" id="TASK_0000878501-mRNA-1">
    <property type="protein sequence ID" value="TASK_0000878501-mRNA-1"/>
    <property type="gene ID" value="TASK_0000878501"/>
</dbReference>
<dbReference type="EMBL" id="UYRS01018890">
    <property type="protein sequence ID" value="VDK41022.1"/>
    <property type="molecule type" value="Genomic_DNA"/>
</dbReference>
<protein>
    <submittedName>
        <fullName evidence="4">DUF5727 domain-containing protein</fullName>
    </submittedName>
</protein>
<dbReference type="OrthoDB" id="6270305at2759"/>